<name>A0A6L5Y466_9FIRM</name>
<proteinExistence type="predicted"/>
<dbReference type="AlphaFoldDB" id="A0A6L5Y466"/>
<protein>
    <submittedName>
        <fullName evidence="2">Beta-lactamase family protein</fullName>
    </submittedName>
</protein>
<dbReference type="GeneID" id="303114238"/>
<dbReference type="Gene3D" id="3.40.710.10">
    <property type="entry name" value="DD-peptidase/beta-lactamase superfamily"/>
    <property type="match status" value="1"/>
</dbReference>
<sequence length="477" mass="52807">MKYDITRLDQYLSEKFQTSGFPSVTVCIRGPEGIIFEKGYGFADFDKTRPADPDTVYGIASMSKSLTALSCAILQTEGKLNFDDPVIKYFPAFRIPGTPRECVTLRHLAMHTAGIPPIAPLEWSIVMNTPERSSVSSEYLKKTAPNKMETIDQVIDYISDSHDYEPLGAPGECMSYSNDAYAILSYVVDQAAGIPLEQFLKERIFEPLGMTRSVLDLDGSEAIALAGGNITQLFDYDDNHKLYADDIWSVLPPFRGCACVKSTARDISRYYQMLAAKGMFDGRQVIPAEAVDILIGHEFPETAEPFYCLGLNKRTMAGRVICEHAGGLHGVSTYGGLIMDDGIHGGYGMTALCNLGDVSTEEFQWVLYNLILGLPLETSHVWAHPVGTRFSEPEMLTGIYTSEEATPSIFSVTADLGGNLYANFDGEPQLLVYCGDTLFSRRSVSRPEEHLGVSRFLLRGGKAWAVRNYTRVYQRRA</sequence>
<dbReference type="EMBL" id="VUMZ01000002">
    <property type="protein sequence ID" value="MST51255.1"/>
    <property type="molecule type" value="Genomic_DNA"/>
</dbReference>
<evidence type="ECO:0000259" key="1">
    <source>
        <dbReference type="Pfam" id="PF00144"/>
    </source>
</evidence>
<dbReference type="Pfam" id="PF00144">
    <property type="entry name" value="Beta-lactamase"/>
    <property type="match status" value="1"/>
</dbReference>
<comment type="caution">
    <text evidence="2">The sequence shown here is derived from an EMBL/GenBank/DDBJ whole genome shotgun (WGS) entry which is preliminary data.</text>
</comment>
<gene>
    <name evidence="2" type="ORF">FYJ64_02780</name>
</gene>
<reference evidence="2 3" key="1">
    <citation type="submission" date="2019-08" db="EMBL/GenBank/DDBJ databases">
        <title>In-depth cultivation of the pig gut microbiome towards novel bacterial diversity and tailored functional studies.</title>
        <authorList>
            <person name="Wylensek D."/>
            <person name="Hitch T.C.A."/>
            <person name="Clavel T."/>
        </authorList>
    </citation>
    <scope>NUCLEOTIDE SEQUENCE [LARGE SCALE GENOMIC DNA]</scope>
    <source>
        <strain evidence="2 3">WCA-MUC-591-APC-3H</strain>
    </source>
</reference>
<evidence type="ECO:0000313" key="2">
    <source>
        <dbReference type="EMBL" id="MST51255.1"/>
    </source>
</evidence>
<accession>A0A6L5Y466</accession>
<dbReference type="PANTHER" id="PTHR46825:SF9">
    <property type="entry name" value="BETA-LACTAMASE-RELATED DOMAIN-CONTAINING PROTEIN"/>
    <property type="match status" value="1"/>
</dbReference>
<dbReference type="InterPro" id="IPR001466">
    <property type="entry name" value="Beta-lactam-related"/>
</dbReference>
<dbReference type="InterPro" id="IPR050491">
    <property type="entry name" value="AmpC-like"/>
</dbReference>
<feature type="domain" description="Beta-lactamase-related" evidence="1">
    <location>
        <begin position="9"/>
        <end position="354"/>
    </location>
</feature>
<dbReference type="Proteomes" id="UP000474676">
    <property type="component" value="Unassembled WGS sequence"/>
</dbReference>
<dbReference type="PANTHER" id="PTHR46825">
    <property type="entry name" value="D-ALANYL-D-ALANINE-CARBOXYPEPTIDASE/ENDOPEPTIDASE AMPH"/>
    <property type="match status" value="1"/>
</dbReference>
<keyword evidence="3" id="KW-1185">Reference proteome</keyword>
<organism evidence="2 3">
    <name type="scientific">Hornefia butyriciproducens</name>
    <dbReference type="NCBI Taxonomy" id="2652293"/>
    <lineage>
        <taxon>Bacteria</taxon>
        <taxon>Bacillati</taxon>
        <taxon>Bacillota</taxon>
        <taxon>Clostridia</taxon>
        <taxon>Peptostreptococcales</taxon>
        <taxon>Anaerovoracaceae</taxon>
        <taxon>Hornefia</taxon>
    </lineage>
</organism>
<dbReference type="InterPro" id="IPR012338">
    <property type="entry name" value="Beta-lactam/transpept-like"/>
</dbReference>
<evidence type="ECO:0000313" key="3">
    <source>
        <dbReference type="Proteomes" id="UP000474676"/>
    </source>
</evidence>
<dbReference type="SUPFAM" id="SSF56601">
    <property type="entry name" value="beta-lactamase/transpeptidase-like"/>
    <property type="match status" value="1"/>
</dbReference>
<dbReference type="RefSeq" id="WP_154573742.1">
    <property type="nucleotide sequence ID" value="NZ_VUMZ01000002.1"/>
</dbReference>